<dbReference type="KEGG" id="hjo:AY555_01410"/>
<accession>A0A143DBD0</accession>
<dbReference type="EMBL" id="CP014525">
    <property type="protein sequence ID" value="AMW34051.1"/>
    <property type="molecule type" value="Genomic_DNA"/>
</dbReference>
<proteinExistence type="predicted"/>
<protein>
    <submittedName>
        <fullName evidence="1">Ribose ABC transporter permease</fullName>
    </submittedName>
</protein>
<evidence type="ECO:0000313" key="1">
    <source>
        <dbReference type="EMBL" id="AMW34051.1"/>
    </source>
</evidence>
<dbReference type="AlphaFoldDB" id="A0A143DBD0"/>
<sequence>MHIPVQVSFHGVDHSDSVKQKVHDKVAKLGRFCPDIISCRVTIGKQRKSPHVEYHKGEPFQVGIDVAVPGDVLVVQRGPHESDGGEDIAIALRDAFEAMSRKVRSYADRRRA</sequence>
<gene>
    <name evidence="1" type="ORF">AY555_01410</name>
</gene>
<reference evidence="1 2" key="1">
    <citation type="submission" date="2016-02" db="EMBL/GenBank/DDBJ databases">
        <title>Complete Genome of H5569, the type strain of the newly described species Haematospirillium jordaniae.</title>
        <authorList>
            <person name="Nicholson A.C."/>
            <person name="Humrighouse B.W."/>
            <person name="Loparov V."/>
            <person name="McQuiston J.R."/>
        </authorList>
    </citation>
    <scope>NUCLEOTIDE SEQUENCE [LARGE SCALE GENOMIC DNA]</scope>
    <source>
        <strain evidence="1 2">H5569</strain>
    </source>
</reference>
<dbReference type="SUPFAM" id="SSF69754">
    <property type="entry name" value="Ribosome binding protein Y (YfiA homologue)"/>
    <property type="match status" value="1"/>
</dbReference>
<dbReference type="OrthoDB" id="9782252at2"/>
<dbReference type="InterPro" id="IPR036567">
    <property type="entry name" value="RHF-like"/>
</dbReference>
<evidence type="ECO:0000313" key="2">
    <source>
        <dbReference type="Proteomes" id="UP000076066"/>
    </source>
</evidence>
<dbReference type="GeneID" id="53315815"/>
<organism evidence="1 2">
    <name type="scientific">Haematospirillum jordaniae</name>
    <dbReference type="NCBI Taxonomy" id="1549855"/>
    <lineage>
        <taxon>Bacteria</taxon>
        <taxon>Pseudomonadati</taxon>
        <taxon>Pseudomonadota</taxon>
        <taxon>Alphaproteobacteria</taxon>
        <taxon>Rhodospirillales</taxon>
        <taxon>Novispirillaceae</taxon>
        <taxon>Haematospirillum</taxon>
    </lineage>
</organism>
<dbReference type="Pfam" id="PF02482">
    <property type="entry name" value="Ribosomal_S30AE"/>
    <property type="match status" value="1"/>
</dbReference>
<keyword evidence="2" id="KW-1185">Reference proteome</keyword>
<dbReference type="RefSeq" id="WP_066132446.1">
    <property type="nucleotide sequence ID" value="NZ_CP014525.1"/>
</dbReference>
<dbReference type="InterPro" id="IPR003489">
    <property type="entry name" value="RHF/RaiA"/>
</dbReference>
<name>A0A143DBD0_9PROT</name>
<dbReference type="STRING" id="1549855.AY555_01410"/>
<dbReference type="Gene3D" id="3.30.160.100">
    <property type="entry name" value="Ribosome hibernation promotion factor-like"/>
    <property type="match status" value="1"/>
</dbReference>
<dbReference type="Proteomes" id="UP000076066">
    <property type="component" value="Chromosome"/>
</dbReference>